<proteinExistence type="predicted"/>
<feature type="region of interest" description="Disordered" evidence="1">
    <location>
        <begin position="51"/>
        <end position="95"/>
    </location>
</feature>
<evidence type="ECO:0000259" key="2">
    <source>
        <dbReference type="Pfam" id="PF15604"/>
    </source>
</evidence>
<evidence type="ECO:0000313" key="4">
    <source>
        <dbReference type="EMBL" id="RMM10661.1"/>
    </source>
</evidence>
<dbReference type="Proteomes" id="UP000269872">
    <property type="component" value="Unassembled WGS sequence"/>
</dbReference>
<organism evidence="5 6">
    <name type="scientific">Pseudomonas caricapapayae</name>
    <dbReference type="NCBI Taxonomy" id="46678"/>
    <lineage>
        <taxon>Bacteria</taxon>
        <taxon>Pseudomonadati</taxon>
        <taxon>Pseudomonadota</taxon>
        <taxon>Gammaproteobacteria</taxon>
        <taxon>Pseudomonadales</taxon>
        <taxon>Pseudomonadaceae</taxon>
        <taxon>Pseudomonas</taxon>
    </lineage>
</organism>
<evidence type="ECO:0000256" key="1">
    <source>
        <dbReference type="SAM" id="MobiDB-lite"/>
    </source>
</evidence>
<comment type="caution">
    <text evidence="5">The sequence shown here is derived from an EMBL/GenBank/DDBJ whole genome shotgun (WGS) entry which is preliminary data.</text>
</comment>
<dbReference type="AlphaFoldDB" id="A0A0P9LY23"/>
<evidence type="ECO:0000313" key="7">
    <source>
        <dbReference type="Proteomes" id="UP000278587"/>
    </source>
</evidence>
<accession>A0A0P9LY23</accession>
<evidence type="ECO:0000313" key="6">
    <source>
        <dbReference type="Proteomes" id="UP000269872"/>
    </source>
</evidence>
<reference evidence="6 7" key="1">
    <citation type="submission" date="2018-08" db="EMBL/GenBank/DDBJ databases">
        <title>Recombination of ecologically and evolutionarily significant loci maintains genetic cohesion in the Pseudomonas syringae species complex.</title>
        <authorList>
            <person name="Dillon M."/>
            <person name="Thakur S."/>
            <person name="Almeida R.N.D."/>
            <person name="Weir B.S."/>
            <person name="Guttman D.S."/>
        </authorList>
    </citation>
    <scope>NUCLEOTIDE SEQUENCE [LARGE SCALE GENOMIC DNA]</scope>
    <source>
        <strain evidence="4 7">ICMP 4086</strain>
        <strain evidence="5 6">ICMP 7496</strain>
    </source>
</reference>
<protein>
    <submittedName>
        <fullName evidence="5">Uncharacterized protein</fullName>
    </submittedName>
</protein>
<feature type="domain" description="Novel toxin 15" evidence="2">
    <location>
        <begin position="106"/>
        <end position="254"/>
    </location>
</feature>
<dbReference type="Pfam" id="PF21724">
    <property type="entry name" value="DUF6861"/>
    <property type="match status" value="1"/>
</dbReference>
<dbReference type="Proteomes" id="UP000278587">
    <property type="component" value="Unassembled WGS sequence"/>
</dbReference>
<feature type="compositionally biased region" description="Basic and acidic residues" evidence="1">
    <location>
        <begin position="75"/>
        <end position="95"/>
    </location>
</feature>
<dbReference type="Pfam" id="PF15604">
    <property type="entry name" value="Ntox15"/>
    <property type="match status" value="1"/>
</dbReference>
<name>A0A0P9LY23_9PSED</name>
<dbReference type="EMBL" id="RBOC01000079">
    <property type="protein sequence ID" value="RMM10661.1"/>
    <property type="molecule type" value="Genomic_DNA"/>
</dbReference>
<sequence>MVVLLLGAIVAYLTRGRGNASVLANEMQASKKGAKLGQWMLQHEDALTRHPDLQNAGPRKSALDKQEPPPPPPNRRADEPDPKRPSGMPEHKVPCFNVSDKHLDRIPEFDRQLAGQEKGLKNLTVEEYLKGREAFKNGEALRDPVVAANARKLLGGRMEDQLLDKLISENISPEQALIMAKKITEQKMATLAALHNPDLVAGGRDVITDLGDRRINASIGPQWQSRIGSLDKAASQVPAAIQNITKINAKLERCK</sequence>
<evidence type="ECO:0000313" key="5">
    <source>
        <dbReference type="EMBL" id="RMV76583.1"/>
    </source>
</evidence>
<gene>
    <name evidence="5" type="ORF">ALP05_02384</name>
    <name evidence="4" type="ORF">ALQ84_02527</name>
</gene>
<dbReference type="InterPro" id="IPR049195">
    <property type="entry name" value="Tre1-like_N"/>
</dbReference>
<feature type="domain" description="NAD(+)--protein-arginine ADP-ribosyltransferase Tre1-like N-terminal" evidence="3">
    <location>
        <begin position="1"/>
        <end position="44"/>
    </location>
</feature>
<evidence type="ECO:0000259" key="3">
    <source>
        <dbReference type="Pfam" id="PF21724"/>
    </source>
</evidence>
<dbReference type="InterPro" id="IPR028949">
    <property type="entry name" value="Ntox15"/>
</dbReference>
<dbReference type="EMBL" id="RBUY01000067">
    <property type="protein sequence ID" value="RMV76583.1"/>
    <property type="molecule type" value="Genomic_DNA"/>
</dbReference>